<dbReference type="SUPFAM" id="SSF56300">
    <property type="entry name" value="Metallo-dependent phosphatases"/>
    <property type="match status" value="1"/>
</dbReference>
<dbReference type="EMBL" id="CP001032">
    <property type="protein sequence ID" value="ACB76426.1"/>
    <property type="molecule type" value="Genomic_DNA"/>
</dbReference>
<dbReference type="STRING" id="452637.Oter_3146"/>
<evidence type="ECO:0000313" key="3">
    <source>
        <dbReference type="Proteomes" id="UP000007013"/>
    </source>
</evidence>
<name>B1ZZM5_OPITP</name>
<dbReference type="AlphaFoldDB" id="B1ZZM5"/>
<proteinExistence type="predicted"/>
<dbReference type="GO" id="GO:0016787">
    <property type="term" value="F:hydrolase activity"/>
    <property type="evidence" value="ECO:0007669"/>
    <property type="project" value="InterPro"/>
</dbReference>
<evidence type="ECO:0000259" key="1">
    <source>
        <dbReference type="Pfam" id="PF00149"/>
    </source>
</evidence>
<dbReference type="RefSeq" id="WP_012375955.1">
    <property type="nucleotide sequence ID" value="NC_010571.1"/>
</dbReference>
<feature type="domain" description="Calcineurin-like phosphoesterase" evidence="1">
    <location>
        <begin position="15"/>
        <end position="104"/>
    </location>
</feature>
<dbReference type="Proteomes" id="UP000007013">
    <property type="component" value="Chromosome"/>
</dbReference>
<dbReference type="PIRSF" id="PIRSF000887">
    <property type="entry name" value="Pesterase_MJ0037"/>
    <property type="match status" value="1"/>
</dbReference>
<dbReference type="InterPro" id="IPR004843">
    <property type="entry name" value="Calcineurin-like_PHP"/>
</dbReference>
<reference evidence="2 3" key="1">
    <citation type="journal article" date="2011" name="J. Bacteriol.">
        <title>Genome sequence of the verrucomicrobium Opitutus terrae PB90-1, an abundant inhabitant of rice paddy soil ecosystems.</title>
        <authorList>
            <person name="van Passel M.W."/>
            <person name="Kant R."/>
            <person name="Palva A."/>
            <person name="Copeland A."/>
            <person name="Lucas S."/>
            <person name="Lapidus A."/>
            <person name="Glavina del Rio T."/>
            <person name="Pitluck S."/>
            <person name="Goltsman E."/>
            <person name="Clum A."/>
            <person name="Sun H."/>
            <person name="Schmutz J."/>
            <person name="Larimer F.W."/>
            <person name="Land M.L."/>
            <person name="Hauser L."/>
            <person name="Kyrpides N."/>
            <person name="Mikhailova N."/>
            <person name="Richardson P.P."/>
            <person name="Janssen P.H."/>
            <person name="de Vos W.M."/>
            <person name="Smidt H."/>
        </authorList>
    </citation>
    <scope>NUCLEOTIDE SEQUENCE [LARGE SCALE GENOMIC DNA]</scope>
    <source>
        <strain evidence="3">DSM 11246 / JCM 15787 / PB90-1</strain>
    </source>
</reference>
<dbReference type="Gene3D" id="3.60.21.10">
    <property type="match status" value="1"/>
</dbReference>
<sequence>MWIDARLALWLEATRSLIVADLHWGYVESHRAQGNLLPAWGDADIAARLRALLQDYQPAEMIWLGDSLHTLAGRAAAESFLQTLSVPVVLVSGNHDVRWTRAAETTAVRRGGFFLHHGDQPAAVPQSCIEIVGHHHPAFVWSDGAGTHLKLPALVASPRRFVLPAFSPWAAGMPWKPAGEEIVYGIGTKRIFTVSGGSRQKEPFV</sequence>
<dbReference type="Pfam" id="PF00149">
    <property type="entry name" value="Metallophos"/>
    <property type="match status" value="1"/>
</dbReference>
<evidence type="ECO:0000313" key="2">
    <source>
        <dbReference type="EMBL" id="ACB76426.1"/>
    </source>
</evidence>
<dbReference type="PANTHER" id="PTHR39323:SF1">
    <property type="entry name" value="BLR1149 PROTEIN"/>
    <property type="match status" value="1"/>
</dbReference>
<dbReference type="HOGENOM" id="CLU_075478_1_0_0"/>
<dbReference type="InterPro" id="IPR024173">
    <property type="entry name" value="Pesterase_MJ0037-like"/>
</dbReference>
<dbReference type="InterPro" id="IPR029052">
    <property type="entry name" value="Metallo-depent_PP-like"/>
</dbReference>
<dbReference type="KEGG" id="ote:Oter_3146"/>
<protein>
    <submittedName>
        <fullName evidence="2">Metallophosphoesterase</fullName>
    </submittedName>
</protein>
<accession>B1ZZM5</accession>
<keyword evidence="3" id="KW-1185">Reference proteome</keyword>
<organism evidence="2 3">
    <name type="scientific">Opitutus terrae (strain DSM 11246 / JCM 15787 / PB90-1)</name>
    <dbReference type="NCBI Taxonomy" id="452637"/>
    <lineage>
        <taxon>Bacteria</taxon>
        <taxon>Pseudomonadati</taxon>
        <taxon>Verrucomicrobiota</taxon>
        <taxon>Opitutia</taxon>
        <taxon>Opitutales</taxon>
        <taxon>Opitutaceae</taxon>
        <taxon>Opitutus</taxon>
    </lineage>
</organism>
<dbReference type="eggNOG" id="COG1407">
    <property type="taxonomic scope" value="Bacteria"/>
</dbReference>
<gene>
    <name evidence="2" type="ordered locus">Oter_3146</name>
</gene>
<dbReference type="PANTHER" id="PTHR39323">
    <property type="entry name" value="BLR1149 PROTEIN"/>
    <property type="match status" value="1"/>
</dbReference>
<dbReference type="OrthoDB" id="191403at2"/>